<feature type="transmembrane region" description="Helical" evidence="1">
    <location>
        <begin position="386"/>
        <end position="405"/>
    </location>
</feature>
<sequence>MKFTPRNTATMAIVAVVILLFVALHLHQELKVAGAPGFPLDDAWIHSHFARNLARGYGMSYNPGIPVSGSTAPLWTLMLAAAYLVVPNVIISAKVMSLVLYALVCLLVFKILIRLLDDVHFAFLGALLTAMTSRLMWGALSGMEVMLSVFLTTGGIYLHLLYRAETGPKQYARTGVFALASLARPESLLLIFLALIDDFLISRVDRKEKLPSFAVRAATHLFFFFLLLSPYFVFNYLSVGSLFPSTYLAKRGGGLLPALAHLNLQELHKSVFSYPALYVSNLLEVSRSHNVFLYWLMFVGMAMVLARSFRKGATNEALLIPLTFILYPVLVGALAPSRMGLRWMFRYMSNLTPLYVVMAVVGLQGCVSFIRTILKEFWVKEKMATSLTRGILAVVVAMLLVSLSIEEYENSKFYALGVQNINEMQVRIGRWARENTPPDTLLAVNDIGAIAYFSERKVLDLGGLVTPEILSYRDKENGVFEFVARNKPDYVIFFPNWFPDFPAHDELIPVFSISLELNAVCGGPTMAVYKTVWAEERETQRRASAKSPKN</sequence>
<feature type="transmembrane region" description="Helical" evidence="1">
    <location>
        <begin position="145"/>
        <end position="162"/>
    </location>
</feature>
<organism evidence="2 3">
    <name type="scientific">Candidatus Abyssobacteria bacterium SURF_17</name>
    <dbReference type="NCBI Taxonomy" id="2093361"/>
    <lineage>
        <taxon>Bacteria</taxon>
        <taxon>Pseudomonadati</taxon>
        <taxon>Candidatus Hydrogenedentota</taxon>
        <taxon>Candidatus Abyssobacteria</taxon>
    </lineage>
</organism>
<keyword evidence="1" id="KW-0472">Membrane</keyword>
<gene>
    <name evidence="2" type="ORF">C4532_13030</name>
</gene>
<feature type="transmembrane region" description="Helical" evidence="1">
    <location>
        <begin position="182"/>
        <end position="201"/>
    </location>
</feature>
<dbReference type="AlphaFoldDB" id="A0A419EV72"/>
<reference evidence="2 3" key="1">
    <citation type="journal article" date="2017" name="ISME J.">
        <title>Energy and carbon metabolisms in a deep terrestrial subsurface fluid microbial community.</title>
        <authorList>
            <person name="Momper L."/>
            <person name="Jungbluth S.P."/>
            <person name="Lee M.D."/>
            <person name="Amend J.P."/>
        </authorList>
    </citation>
    <scope>NUCLEOTIDE SEQUENCE [LARGE SCALE GENOMIC DNA]</scope>
    <source>
        <strain evidence="2">SURF_17</strain>
    </source>
</reference>
<evidence type="ECO:0000256" key="1">
    <source>
        <dbReference type="SAM" id="Phobius"/>
    </source>
</evidence>
<keyword evidence="1" id="KW-0812">Transmembrane</keyword>
<name>A0A419EV72_9BACT</name>
<accession>A0A419EV72</accession>
<evidence type="ECO:0008006" key="4">
    <source>
        <dbReference type="Google" id="ProtNLM"/>
    </source>
</evidence>
<feature type="transmembrane region" description="Helical" evidence="1">
    <location>
        <begin position="7"/>
        <end position="26"/>
    </location>
</feature>
<feature type="transmembrane region" description="Helical" evidence="1">
    <location>
        <begin position="355"/>
        <end position="374"/>
    </location>
</feature>
<keyword evidence="1" id="KW-1133">Transmembrane helix</keyword>
<dbReference type="Proteomes" id="UP000285961">
    <property type="component" value="Unassembled WGS sequence"/>
</dbReference>
<feature type="transmembrane region" description="Helical" evidence="1">
    <location>
        <begin position="213"/>
        <end position="234"/>
    </location>
</feature>
<feature type="transmembrane region" description="Helical" evidence="1">
    <location>
        <begin position="292"/>
        <end position="310"/>
    </location>
</feature>
<proteinExistence type="predicted"/>
<feature type="transmembrane region" description="Helical" evidence="1">
    <location>
        <begin position="72"/>
        <end position="91"/>
    </location>
</feature>
<evidence type="ECO:0000313" key="3">
    <source>
        <dbReference type="Proteomes" id="UP000285961"/>
    </source>
</evidence>
<dbReference type="EMBL" id="QZKI01000093">
    <property type="protein sequence ID" value="RJP68197.1"/>
    <property type="molecule type" value="Genomic_DNA"/>
</dbReference>
<evidence type="ECO:0000313" key="2">
    <source>
        <dbReference type="EMBL" id="RJP68197.1"/>
    </source>
</evidence>
<feature type="transmembrane region" description="Helical" evidence="1">
    <location>
        <begin position="98"/>
        <end position="116"/>
    </location>
</feature>
<comment type="caution">
    <text evidence="2">The sequence shown here is derived from an EMBL/GenBank/DDBJ whole genome shotgun (WGS) entry which is preliminary data.</text>
</comment>
<protein>
    <recommendedName>
        <fullName evidence="4">Glycosyltransferase RgtA/B/C/D-like domain-containing protein</fullName>
    </recommendedName>
</protein>
<feature type="transmembrane region" description="Helical" evidence="1">
    <location>
        <begin position="317"/>
        <end position="335"/>
    </location>
</feature>